<dbReference type="EC" id="3.5.1.-" evidence="2"/>
<evidence type="ECO:0000313" key="3">
    <source>
        <dbReference type="Proteomes" id="UP001597557"/>
    </source>
</evidence>
<dbReference type="Pfam" id="PF02585">
    <property type="entry name" value="PIG-L"/>
    <property type="match status" value="1"/>
</dbReference>
<sequence>MKRFILFAALFFTINRAFSQTNPPADLATIQQSLDKLNVLGSVLYVAAHPDDENTKLLAYLAQEKHYRTGYLALTRGDGGQNLIGNEQGDLLGLIRTQELLAARRVDGAEQFFTRANDFGFSKGPEETLKIWDHEKILGDVVWVIRRFRPDVIICRFPTTGEGGHGHHTSSAIIAQEAFTAAADPKRFPEQLKYVQTWQARRLLWNTFSFGSVNTTAPNQFKIDIGVYNATLGKGYGEIAADSRSNHKTQGFGTAKTRGVSYEYFKTILGDTPKDSLTSGINTTWTRVEGGAPIAEQINFIKKNFDRENPQSSVPALIDVLARVGAIKDAYWRDQKSKELKDLITACAGLWFEAYAMQPAYAVGDSISITSQVYTPYLLPIPEMEIRTTPKYANTYEDRRGHVLVPGQLLKDTINRGAGKIAARLSQPYWLESPHSLGTYTLPDDTLAGNPENMDYPRAWFSFNMGGKKVTYERKIMYKYVDPAKGEIYAPVVVAPPVTANILSKDYIFNSRQPQTVQVKLQSFTNASGSIKLHAPSGWKISPQEIKFENKPKGAEWVESFTLEPTGSKQQTDILKAVVTTKGKDWSLGIQRISYDHIPAITLFPPAEAKLINIDLKTAGKHIGYIAGAGDLVPEALTQVGYDVHQLTENDVMNTDLSVYDAIVVGVRAYNVNPRLVVEQPKLLAYVNNGGNMVVQYNVYQGLVMKDLGPYSFKVVNERVTDENARVTFLDPDHSVLNYPNKINNADFDGWIQERGLYFTSNIDSHYHKILSMGDPGEAQNPGSLIVADYGKGRYVYTSLDFFRELPAGVPGAYRLFVNLLSRPK</sequence>
<keyword evidence="2" id="KW-0378">Hydrolase</keyword>
<comment type="caution">
    <text evidence="2">The sequence shown here is derived from an EMBL/GenBank/DDBJ whole genome shotgun (WGS) entry which is preliminary data.</text>
</comment>
<dbReference type="Proteomes" id="UP001597557">
    <property type="component" value="Unassembled WGS sequence"/>
</dbReference>
<organism evidence="2 3">
    <name type="scientific">Mucilaginibacter ximonensis</name>
    <dbReference type="NCBI Taxonomy" id="538021"/>
    <lineage>
        <taxon>Bacteria</taxon>
        <taxon>Pseudomonadati</taxon>
        <taxon>Bacteroidota</taxon>
        <taxon>Sphingobacteriia</taxon>
        <taxon>Sphingobacteriales</taxon>
        <taxon>Sphingobacteriaceae</taxon>
        <taxon>Mucilaginibacter</taxon>
    </lineage>
</organism>
<dbReference type="InterPro" id="IPR003737">
    <property type="entry name" value="GlcNAc_PI_deacetylase-related"/>
</dbReference>
<dbReference type="PANTHER" id="PTHR12993">
    <property type="entry name" value="N-ACETYLGLUCOSAMINYL-PHOSPHATIDYLINOSITOL DE-N-ACETYLASE-RELATED"/>
    <property type="match status" value="1"/>
</dbReference>
<gene>
    <name evidence="2" type="ORF">ACFS5N_08005</name>
</gene>
<dbReference type="SUPFAM" id="SSF52317">
    <property type="entry name" value="Class I glutamine amidotransferase-like"/>
    <property type="match status" value="1"/>
</dbReference>
<name>A0ABW5YBP3_9SPHI</name>
<keyword evidence="3" id="KW-1185">Reference proteome</keyword>
<feature type="chain" id="PRO_5045458899" evidence="1">
    <location>
        <begin position="20"/>
        <end position="825"/>
    </location>
</feature>
<dbReference type="InterPro" id="IPR029062">
    <property type="entry name" value="Class_I_gatase-like"/>
</dbReference>
<dbReference type="PANTHER" id="PTHR12993:SF11">
    <property type="entry name" value="N-ACETYLGLUCOSAMINYL-PHOSPHATIDYLINOSITOL DE-N-ACETYLASE"/>
    <property type="match status" value="1"/>
</dbReference>
<dbReference type="InterPro" id="IPR024078">
    <property type="entry name" value="LmbE-like_dom_sf"/>
</dbReference>
<reference evidence="3" key="1">
    <citation type="journal article" date="2019" name="Int. J. Syst. Evol. Microbiol.">
        <title>The Global Catalogue of Microorganisms (GCM) 10K type strain sequencing project: providing services to taxonomists for standard genome sequencing and annotation.</title>
        <authorList>
            <consortium name="The Broad Institute Genomics Platform"/>
            <consortium name="The Broad Institute Genome Sequencing Center for Infectious Disease"/>
            <person name="Wu L."/>
            <person name="Ma J."/>
        </authorList>
    </citation>
    <scope>NUCLEOTIDE SEQUENCE [LARGE SCALE GENOMIC DNA]</scope>
    <source>
        <strain evidence="3">KCTC 22437</strain>
    </source>
</reference>
<proteinExistence type="predicted"/>
<evidence type="ECO:0000256" key="1">
    <source>
        <dbReference type="SAM" id="SignalP"/>
    </source>
</evidence>
<protein>
    <submittedName>
        <fullName evidence="2">PIG-L family deacetylase</fullName>
        <ecNumber evidence="2">3.5.1.-</ecNumber>
    </submittedName>
</protein>
<keyword evidence="1" id="KW-0732">Signal</keyword>
<dbReference type="EMBL" id="JBHUPD010000002">
    <property type="protein sequence ID" value="MFD2872405.1"/>
    <property type="molecule type" value="Genomic_DNA"/>
</dbReference>
<dbReference type="SUPFAM" id="SSF102588">
    <property type="entry name" value="LmbE-like"/>
    <property type="match status" value="1"/>
</dbReference>
<dbReference type="RefSeq" id="WP_377184057.1">
    <property type="nucleotide sequence ID" value="NZ_JBHUPD010000002.1"/>
</dbReference>
<feature type="signal peptide" evidence="1">
    <location>
        <begin position="1"/>
        <end position="19"/>
    </location>
</feature>
<accession>A0ABW5YBP3</accession>
<dbReference type="GO" id="GO:0016787">
    <property type="term" value="F:hydrolase activity"/>
    <property type="evidence" value="ECO:0007669"/>
    <property type="project" value="UniProtKB-KW"/>
</dbReference>
<evidence type="ECO:0000313" key="2">
    <source>
        <dbReference type="EMBL" id="MFD2872405.1"/>
    </source>
</evidence>
<dbReference type="Gene3D" id="3.40.50.10320">
    <property type="entry name" value="LmbE-like"/>
    <property type="match status" value="1"/>
</dbReference>